<feature type="transmembrane region" description="Helical" evidence="2">
    <location>
        <begin position="203"/>
        <end position="225"/>
    </location>
</feature>
<protein>
    <recommendedName>
        <fullName evidence="4">Cadmium resistance transporter</fullName>
    </recommendedName>
</protein>
<keyword evidence="2" id="KW-0812">Transmembrane</keyword>
<dbReference type="eggNOG" id="ENOG502QV0S">
    <property type="taxonomic scope" value="Eukaryota"/>
</dbReference>
<dbReference type="EMBL" id="JPOX01000023">
    <property type="protein sequence ID" value="KFX45435.1"/>
    <property type="molecule type" value="Genomic_DNA"/>
</dbReference>
<feature type="transmembrane region" description="Helical" evidence="2">
    <location>
        <begin position="237"/>
        <end position="255"/>
    </location>
</feature>
<evidence type="ECO:0000313" key="3">
    <source>
        <dbReference type="EMBL" id="KFX45435.1"/>
    </source>
</evidence>
<comment type="caution">
    <text evidence="3">The sequence shown here is derived from an EMBL/GenBank/DDBJ whole genome shotgun (WGS) entry which is preliminary data.</text>
</comment>
<reference evidence="3" key="2">
    <citation type="journal article" date="2014" name="PLoS Genet.">
        <title>Signature gene expression reveals novel clues to the molecular mechanisms of dimorphic transition in Penicillium marneffei.</title>
        <authorList>
            <person name="Yang E."/>
            <person name="Wang G."/>
            <person name="Cai J."/>
            <person name="Woo P.C."/>
            <person name="Lau S.K."/>
            <person name="Yuen K.-Y."/>
            <person name="Chow W.-N."/>
            <person name="Lin X."/>
        </authorList>
    </citation>
    <scope>NUCLEOTIDE SEQUENCE</scope>
    <source>
        <strain evidence="3">PM1</strain>
    </source>
</reference>
<organism evidence="3">
    <name type="scientific">Talaromyces marneffei PM1</name>
    <dbReference type="NCBI Taxonomy" id="1077442"/>
    <lineage>
        <taxon>Eukaryota</taxon>
        <taxon>Fungi</taxon>
        <taxon>Dikarya</taxon>
        <taxon>Ascomycota</taxon>
        <taxon>Pezizomycotina</taxon>
        <taxon>Eurotiomycetes</taxon>
        <taxon>Eurotiomycetidae</taxon>
        <taxon>Eurotiales</taxon>
        <taxon>Trichocomaceae</taxon>
        <taxon>Talaromyces</taxon>
        <taxon>Talaromyces sect. Talaromyces</taxon>
    </lineage>
</organism>
<evidence type="ECO:0008006" key="4">
    <source>
        <dbReference type="Google" id="ProtNLM"/>
    </source>
</evidence>
<accession>A0A093UZU0</accession>
<reference key="1">
    <citation type="journal article" date="2014" name="PLoS Genet.">
        <title>Signature Gene Expression Reveals Novel Clues to the Molecular Mechanisms of Dimorphic Transition in Penicillium marneffei.</title>
        <authorList>
            <person name="Yang E."/>
            <person name="Wang G."/>
            <person name="Cai J."/>
            <person name="Woo P.C."/>
            <person name="Lau S.K."/>
            <person name="Yuen K.-Y."/>
            <person name="Chow W.-N."/>
            <person name="Lin X."/>
        </authorList>
    </citation>
    <scope>NUCLEOTIDE SEQUENCE [LARGE SCALE GENOMIC DNA]</scope>
    <source>
        <strain>PM1</strain>
    </source>
</reference>
<feature type="region of interest" description="Disordered" evidence="1">
    <location>
        <begin position="311"/>
        <end position="335"/>
    </location>
</feature>
<feature type="transmembrane region" description="Helical" evidence="2">
    <location>
        <begin position="133"/>
        <end position="152"/>
    </location>
</feature>
<keyword evidence="2" id="KW-1133">Transmembrane helix</keyword>
<feature type="transmembrane region" description="Helical" evidence="2">
    <location>
        <begin position="107"/>
        <end position="127"/>
    </location>
</feature>
<dbReference type="Pfam" id="PF03596">
    <property type="entry name" value="Cad"/>
    <property type="match status" value="1"/>
</dbReference>
<evidence type="ECO:0000256" key="2">
    <source>
        <dbReference type="SAM" id="Phobius"/>
    </source>
</evidence>
<feature type="transmembrane region" description="Helical" evidence="2">
    <location>
        <begin position="279"/>
        <end position="298"/>
    </location>
</feature>
<evidence type="ECO:0000256" key="1">
    <source>
        <dbReference type="SAM" id="MobiDB-lite"/>
    </source>
</evidence>
<sequence length="368" mass="39798">MFFVLRMDYRIRTSSLTNISPFPKLQSIKLLSTSSQPPLSVRSPTREPAASAAAGTTAIMQFGKSVGTACSTFAITNIDDLFVLVTFFAEATTSTTLSPLKITIGQFLGFTIIVIISMIGFGVSLAIPSEPIGFLGLLPILLGVWKLLEVVFPPEEEEEGAAAGSRIASMKSIFKVAAITVMNGGDNIGTYVPLFSQAKGAEIAVYVVVYYILLGVWCLAAWLLMGQKYVLRLAEKYIAWVIPFLYMGLGIYITVKSDCYPWSIEHIDNRFLANPGETIMAIISAAVLSAAIGTMLWVKLRKKALQSESAQQMTDAEDPLDKNASPPLDRAVDDDAHADSDTIGIVGVDNILPVDDTLRKGGNKDQQT</sequence>
<gene>
    <name evidence="3" type="ORF">GQ26_0230820</name>
</gene>
<keyword evidence="2" id="KW-0472">Membrane</keyword>
<proteinExistence type="predicted"/>
<dbReference type="AlphaFoldDB" id="A0A093UZU0"/>
<name>A0A093UZU0_TALMA</name>
<dbReference type="InterPro" id="IPR004676">
    <property type="entry name" value="Cd-R_transporter"/>
</dbReference>